<evidence type="ECO:0000256" key="4">
    <source>
        <dbReference type="ARBA" id="ARBA00022679"/>
    </source>
</evidence>
<keyword evidence="3 5" id="KW-0597">Phosphoprotein</keyword>
<evidence type="ECO:0000256" key="1">
    <source>
        <dbReference type="ARBA" id="ARBA00004496"/>
    </source>
</evidence>
<dbReference type="PROSITE" id="PS50980">
    <property type="entry name" value="COA_CT_NTER"/>
    <property type="match status" value="1"/>
</dbReference>
<comment type="subcellular location">
    <subcellularLocation>
        <location evidence="1 5">Cytoplasm</location>
    </subcellularLocation>
</comment>
<dbReference type="NCBIfam" id="NF005530">
    <property type="entry name" value="PRK07189.1"/>
    <property type="match status" value="1"/>
</dbReference>
<dbReference type="PANTHER" id="PTHR42995">
    <property type="entry name" value="ACETYL-COENZYME A CARBOXYLASE CARBOXYL TRANSFERASE SUBUNIT BETA, CHLOROPLASTIC"/>
    <property type="match status" value="1"/>
</dbReference>
<feature type="domain" description="CoA carboxyltransferase N-terminal" evidence="8">
    <location>
        <begin position="79"/>
        <end position="339"/>
    </location>
</feature>
<keyword evidence="4" id="KW-0808">Transferase</keyword>
<gene>
    <name evidence="5" type="primary">mdcC</name>
    <name evidence="9" type="ORF">Lsan_3082</name>
</gene>
<comment type="PTM">
    <text evidence="5 7">Covalently binds the prosthetic group of malonate decarboxylase.</text>
</comment>
<name>A0A0W0YF17_9GAMM</name>
<keyword evidence="2 5" id="KW-0963">Cytoplasm</keyword>
<protein>
    <recommendedName>
        <fullName evidence="5 6">Malonate decarboxylase acyl carrier protein</fullName>
    </recommendedName>
    <alternativeName>
        <fullName evidence="5">Malonate decarboxylase subunit delta</fullName>
    </alternativeName>
</protein>
<dbReference type="GO" id="GO:0005975">
    <property type="term" value="P:carbohydrate metabolic process"/>
    <property type="evidence" value="ECO:0007669"/>
    <property type="project" value="InterPro"/>
</dbReference>
<dbReference type="InterPro" id="IPR023439">
    <property type="entry name" value="Mal_deCO2ase/Cit_lyase_ACP"/>
</dbReference>
<dbReference type="PANTHER" id="PTHR42995:SF1">
    <property type="entry name" value="MALONATE DECARBOXYLASE BETA SUBUNIT"/>
    <property type="match status" value="1"/>
</dbReference>
<evidence type="ECO:0000256" key="2">
    <source>
        <dbReference type="ARBA" id="ARBA00022490"/>
    </source>
</evidence>
<dbReference type="Gene3D" id="3.90.226.10">
    <property type="entry name" value="2-enoyl-CoA Hydratase, Chain A, domain 1"/>
    <property type="match status" value="1"/>
</dbReference>
<comment type="caution">
    <text evidence="9">The sequence shown here is derived from an EMBL/GenBank/DDBJ whole genome shotgun (WGS) entry which is preliminary data.</text>
</comment>
<organism evidence="9 10">
    <name type="scientific">Legionella santicrucis</name>
    <dbReference type="NCBI Taxonomy" id="45074"/>
    <lineage>
        <taxon>Bacteria</taxon>
        <taxon>Pseudomonadati</taxon>
        <taxon>Pseudomonadota</taxon>
        <taxon>Gammaproteobacteria</taxon>
        <taxon>Legionellales</taxon>
        <taxon>Legionellaceae</taxon>
        <taxon>Legionella</taxon>
    </lineage>
</organism>
<dbReference type="InterPro" id="IPR009662">
    <property type="entry name" value="Malonate_deCO2ase_dsu"/>
</dbReference>
<feature type="modified residue" description="O-(phosphoribosyl dephospho-coenzyme A)serine" evidence="5 7">
    <location>
        <position position="27"/>
    </location>
</feature>
<dbReference type="STRING" id="45074.Lsan_3082"/>
<dbReference type="GO" id="GO:0016740">
    <property type="term" value="F:transferase activity"/>
    <property type="evidence" value="ECO:0007669"/>
    <property type="project" value="UniProtKB-KW"/>
</dbReference>
<dbReference type="GO" id="GO:0016831">
    <property type="term" value="F:carboxy-lyase activity"/>
    <property type="evidence" value="ECO:0007669"/>
    <property type="project" value="InterPro"/>
</dbReference>
<evidence type="ECO:0000313" key="9">
    <source>
        <dbReference type="EMBL" id="KTD55530.1"/>
    </source>
</evidence>
<dbReference type="HAMAP" id="MF_00710">
    <property type="entry name" value="Malonate_deCO2ase_dsu"/>
    <property type="match status" value="1"/>
</dbReference>
<sequence length="396" mass="43556">MENMEFRFTLSGNRLRGKRTVCGVVGSGNLEVIIEENNTSETVFMIQTAVDHYKPVWKMVIADFMRQHEPIGLQFTLNDNGAMPAVVLLRLTQALEEFQGYYKTGNNYQELSARERIHALFDASSFVEWLAEEKHYSPYLAALNLPGEADDGIVIGSAFLGTNKVLIASQQKDFMGGAVGEIHGAKLTGLFKAAIKIKVKAVILLIDSGGVRLHEANAGEIAISETIRAIFDARNNGIMTVGVVCGKNGAFGGMGIISSCLDYLIINEVGRIGVSGPEVIQAVAGKDAFNALDRALVWRVYGGKTRYLQDVAQSYVGSDIVVIRDKLITVLDKKIPLNINSIKQKHNLLKKRFQDTVGYQEEGTYLSKVAPKYAATLFNMKDDEFLKAAKEIKINL</sequence>
<dbReference type="InterPro" id="IPR017556">
    <property type="entry name" value="Malonate_beta"/>
</dbReference>
<reference evidence="9 10" key="1">
    <citation type="submission" date="2015-11" db="EMBL/GenBank/DDBJ databases">
        <title>Genomic analysis of 38 Legionella species identifies large and diverse effector repertoires.</title>
        <authorList>
            <person name="Burstein D."/>
            <person name="Amaro F."/>
            <person name="Zusman T."/>
            <person name="Lifshitz Z."/>
            <person name="Cohen O."/>
            <person name="Gilbert J.A."/>
            <person name="Pupko T."/>
            <person name="Shuman H.A."/>
            <person name="Segal G."/>
        </authorList>
    </citation>
    <scope>NUCLEOTIDE SEQUENCE [LARGE SCALE GENOMIC DNA]</scope>
    <source>
        <strain evidence="9 10">SC-63-C7</strain>
    </source>
</reference>
<dbReference type="InterPro" id="IPR029045">
    <property type="entry name" value="ClpP/crotonase-like_dom_sf"/>
</dbReference>
<dbReference type="OrthoDB" id="5502755at2"/>
<proteinExistence type="inferred from homology"/>
<comment type="similarity">
    <text evidence="5">Belongs to the MdcC family.</text>
</comment>
<dbReference type="InterPro" id="IPR034733">
    <property type="entry name" value="AcCoA_carboxyl_beta"/>
</dbReference>
<dbReference type="Proteomes" id="UP000054703">
    <property type="component" value="Unassembled WGS sequence"/>
</dbReference>
<evidence type="ECO:0000256" key="3">
    <source>
        <dbReference type="ARBA" id="ARBA00022553"/>
    </source>
</evidence>
<evidence type="ECO:0000259" key="8">
    <source>
        <dbReference type="PROSITE" id="PS50980"/>
    </source>
</evidence>
<dbReference type="EMBL" id="LNYU01000085">
    <property type="protein sequence ID" value="KTD55530.1"/>
    <property type="molecule type" value="Genomic_DNA"/>
</dbReference>
<comment type="function">
    <text evidence="5">Subunit of malonate decarboxylase, it is an acyl carrier protein to which acetyl and malonyl thioester residues are bound via a 2'-(5''-phosphoribosyl)-3'-dephospho-CoA prosthetic group and turn over during the catalytic mechanism.</text>
</comment>
<dbReference type="GO" id="GO:0003989">
    <property type="term" value="F:acetyl-CoA carboxylase activity"/>
    <property type="evidence" value="ECO:0007669"/>
    <property type="project" value="TreeGrafter"/>
</dbReference>
<dbReference type="SUPFAM" id="SSF52096">
    <property type="entry name" value="ClpP/crotonase"/>
    <property type="match status" value="1"/>
</dbReference>
<dbReference type="InterPro" id="IPR011762">
    <property type="entry name" value="COA_CT_N"/>
</dbReference>
<dbReference type="Pfam" id="PF01039">
    <property type="entry name" value="Carboxyl_trans"/>
    <property type="match status" value="1"/>
</dbReference>
<keyword evidence="10" id="KW-1185">Reference proteome</keyword>
<dbReference type="AlphaFoldDB" id="A0A0W0YF17"/>
<accession>A0A0W0YF17</accession>
<dbReference type="GO" id="GO:0000036">
    <property type="term" value="F:acyl carrier activity"/>
    <property type="evidence" value="ECO:0007669"/>
    <property type="project" value="UniProtKB-UniRule"/>
</dbReference>
<dbReference type="Pfam" id="PF06857">
    <property type="entry name" value="ACP"/>
    <property type="match status" value="1"/>
</dbReference>
<dbReference type="NCBIfam" id="TIGR03130">
    <property type="entry name" value="malonate_delta"/>
    <property type="match status" value="1"/>
</dbReference>
<evidence type="ECO:0000256" key="5">
    <source>
        <dbReference type="HAMAP-Rule" id="MF_00710"/>
    </source>
</evidence>
<evidence type="ECO:0000256" key="7">
    <source>
        <dbReference type="PIRSR" id="PIRSR609662-50"/>
    </source>
</evidence>
<dbReference type="NCBIfam" id="TIGR03133">
    <property type="entry name" value="malonate_beta"/>
    <property type="match status" value="1"/>
</dbReference>
<evidence type="ECO:0000313" key="10">
    <source>
        <dbReference type="Proteomes" id="UP000054703"/>
    </source>
</evidence>
<evidence type="ECO:0000256" key="6">
    <source>
        <dbReference type="NCBIfam" id="TIGR03130"/>
    </source>
</evidence>
<dbReference type="GO" id="GO:2001295">
    <property type="term" value="P:malonyl-CoA biosynthetic process"/>
    <property type="evidence" value="ECO:0007669"/>
    <property type="project" value="TreeGrafter"/>
</dbReference>
<dbReference type="GO" id="GO:0005737">
    <property type="term" value="C:cytoplasm"/>
    <property type="evidence" value="ECO:0007669"/>
    <property type="project" value="UniProtKB-SubCell"/>
</dbReference>
<dbReference type="RefSeq" id="WP_058515047.1">
    <property type="nucleotide sequence ID" value="NZ_CAAAIH010000023.1"/>
</dbReference>
<dbReference type="PATRIC" id="fig|45074.5.peg.3318"/>